<gene>
    <name evidence="7" type="ORF">HCG48_08855</name>
</gene>
<evidence type="ECO:0000313" key="7">
    <source>
        <dbReference type="EMBL" id="QIZ70675.1"/>
    </source>
</evidence>
<evidence type="ECO:0000259" key="4">
    <source>
        <dbReference type="Pfam" id="PF25917"/>
    </source>
</evidence>
<organism evidence="7 8">
    <name type="scientific">Oxynema aestuarii AP17</name>
    <dbReference type="NCBI Taxonomy" id="2064643"/>
    <lineage>
        <taxon>Bacteria</taxon>
        <taxon>Bacillati</taxon>
        <taxon>Cyanobacteriota</taxon>
        <taxon>Cyanophyceae</taxon>
        <taxon>Oscillatoriophycideae</taxon>
        <taxon>Oscillatoriales</taxon>
        <taxon>Oscillatoriaceae</taxon>
        <taxon>Oxynema</taxon>
        <taxon>Oxynema aestuarii</taxon>
    </lineage>
</organism>
<dbReference type="KEGG" id="oxy:HCG48_08855"/>
<keyword evidence="8" id="KW-1185">Reference proteome</keyword>
<dbReference type="RefSeq" id="WP_168568830.1">
    <property type="nucleotide sequence ID" value="NZ_CP051167.1"/>
</dbReference>
<dbReference type="Gene3D" id="1.10.287.470">
    <property type="entry name" value="Helix hairpin bin"/>
    <property type="match status" value="3"/>
</dbReference>
<dbReference type="InterPro" id="IPR058624">
    <property type="entry name" value="MdtA-like_HH"/>
</dbReference>
<feature type="domain" description="YknX-like C-terminal permuted SH3-like" evidence="6">
    <location>
        <begin position="455"/>
        <end position="523"/>
    </location>
</feature>
<evidence type="ECO:0000259" key="6">
    <source>
        <dbReference type="Pfam" id="PF25989"/>
    </source>
</evidence>
<dbReference type="GO" id="GO:1990281">
    <property type="term" value="C:efflux pump complex"/>
    <property type="evidence" value="ECO:0007669"/>
    <property type="project" value="TreeGrafter"/>
</dbReference>
<feature type="coiled-coil region" evidence="2">
    <location>
        <begin position="117"/>
        <end position="214"/>
    </location>
</feature>
<dbReference type="EMBL" id="CP051167">
    <property type="protein sequence ID" value="QIZ70675.1"/>
    <property type="molecule type" value="Genomic_DNA"/>
</dbReference>
<proteinExistence type="inferred from homology"/>
<dbReference type="AlphaFoldDB" id="A0A6H1TW51"/>
<dbReference type="SUPFAM" id="SSF111369">
    <property type="entry name" value="HlyD-like secretion proteins"/>
    <property type="match status" value="3"/>
</dbReference>
<dbReference type="InterPro" id="IPR006143">
    <property type="entry name" value="RND_pump_MFP"/>
</dbReference>
<evidence type="ECO:0000259" key="5">
    <source>
        <dbReference type="Pfam" id="PF25954"/>
    </source>
</evidence>
<feature type="domain" description="CusB-like beta-barrel" evidence="5">
    <location>
        <begin position="372"/>
        <end position="443"/>
    </location>
</feature>
<evidence type="ECO:0000313" key="8">
    <source>
        <dbReference type="Proteomes" id="UP000500857"/>
    </source>
</evidence>
<name>A0A6H1TW51_9CYAN</name>
<dbReference type="Gene3D" id="2.40.420.20">
    <property type="match status" value="1"/>
</dbReference>
<dbReference type="PRINTS" id="PR01490">
    <property type="entry name" value="RTXTOXIND"/>
</dbReference>
<reference evidence="7 8" key="1">
    <citation type="submission" date="2020-04" db="EMBL/GenBank/DDBJ databases">
        <authorList>
            <person name="Basu S."/>
            <person name="Maruthanayagam V."/>
            <person name="Chakraborty S."/>
            <person name="Pramanik A."/>
            <person name="Mukherjee J."/>
            <person name="Brink B."/>
        </authorList>
    </citation>
    <scope>NUCLEOTIDE SEQUENCE [LARGE SCALE GENOMIC DNA]</scope>
    <source>
        <strain evidence="7 8">AP17</strain>
    </source>
</reference>
<evidence type="ECO:0000259" key="3">
    <source>
        <dbReference type="Pfam" id="PF25876"/>
    </source>
</evidence>
<dbReference type="Gene3D" id="2.40.50.100">
    <property type="match status" value="2"/>
</dbReference>
<dbReference type="GO" id="GO:0015562">
    <property type="term" value="F:efflux transmembrane transporter activity"/>
    <property type="evidence" value="ECO:0007669"/>
    <property type="project" value="TreeGrafter"/>
</dbReference>
<dbReference type="InterPro" id="IPR058637">
    <property type="entry name" value="YknX-like_C"/>
</dbReference>
<evidence type="ECO:0000256" key="2">
    <source>
        <dbReference type="SAM" id="Coils"/>
    </source>
</evidence>
<feature type="domain" description="Multidrug resistance protein MdtA-like alpha-helical hairpin" evidence="3">
    <location>
        <begin position="195"/>
        <end position="258"/>
    </location>
</feature>
<feature type="domain" description="Multidrug resistance protein MdtA-like barrel-sandwich hybrid" evidence="4">
    <location>
        <begin position="84"/>
        <end position="359"/>
    </location>
</feature>
<accession>A0A6H1TW51</accession>
<feature type="coiled-coil region" evidence="2">
    <location>
        <begin position="253"/>
        <end position="322"/>
    </location>
</feature>
<dbReference type="PANTHER" id="PTHR30469:SF15">
    <property type="entry name" value="HLYD FAMILY OF SECRETION PROTEINS"/>
    <property type="match status" value="1"/>
</dbReference>
<dbReference type="Pfam" id="PF25876">
    <property type="entry name" value="HH_MFP_RND"/>
    <property type="match status" value="1"/>
</dbReference>
<dbReference type="InterPro" id="IPR058792">
    <property type="entry name" value="Beta-barrel_RND_2"/>
</dbReference>
<dbReference type="NCBIfam" id="TIGR01730">
    <property type="entry name" value="RND_mfp"/>
    <property type="match status" value="1"/>
</dbReference>
<dbReference type="Proteomes" id="UP000500857">
    <property type="component" value="Chromosome"/>
</dbReference>
<dbReference type="Gene3D" id="2.40.30.170">
    <property type="match status" value="1"/>
</dbReference>
<sequence length="526" mass="55828">MQSLDDRHWHPPKSLPLLLGGLVVIVASSSAAGWWLANTVQREPVESAAVATTPEAIAVRVAPAIEQTTQADRSAIGSTEAIDTVTVTSRVMGQIQRLSVEEGDRVSQGDILVEIDAKDIQAESNRATAAIAQAQASVTVARSAQIQAIAGKNQAVAARSQAEAQFNQAIANRNQAQAQKRQAQAERERAIAAKREAEAQLSEAEAELADAKLHQQRMSLLYSQGAISESQLDTANTRVSVIEARIGQIEAGIDQADRAVAQTEAGIEQAEAAIAQAEAGVERARSQVSQADAAIEQAQGAVDQAEASIAQARAGVEQAQASQEQTIANLDYGTVKAPFDGVVTRKHTEVGAMAGPGQPLVTLESTEKLRFSAAIPESFVKQVRQGDDFEVEFDAIDRVVSGQVTQIIPSADPTAHNFTVKIALEYEPDLIPGMFGRIRLSAKPSVGEQGAYWSALSVPKTAIVERMGITGVYKVVDDRARFQAIATGSETGDRVEVFSGLERGDRVILQPSADLKDGTTVTVTNS</sequence>
<protein>
    <submittedName>
        <fullName evidence="7">Efflux RND transporter periplasmic adaptor subunit</fullName>
    </submittedName>
</protein>
<dbReference type="PANTHER" id="PTHR30469">
    <property type="entry name" value="MULTIDRUG RESISTANCE PROTEIN MDTA"/>
    <property type="match status" value="1"/>
</dbReference>
<dbReference type="Pfam" id="PF25989">
    <property type="entry name" value="YknX_C"/>
    <property type="match status" value="1"/>
</dbReference>
<evidence type="ECO:0000256" key="1">
    <source>
        <dbReference type="ARBA" id="ARBA00009477"/>
    </source>
</evidence>
<dbReference type="Pfam" id="PF25917">
    <property type="entry name" value="BSH_RND"/>
    <property type="match status" value="1"/>
</dbReference>
<keyword evidence="2" id="KW-0175">Coiled coil</keyword>
<dbReference type="InterPro" id="IPR058625">
    <property type="entry name" value="MdtA-like_BSH"/>
</dbReference>
<dbReference type="Pfam" id="PF25954">
    <property type="entry name" value="Beta-barrel_RND_2"/>
    <property type="match status" value="1"/>
</dbReference>
<comment type="similarity">
    <text evidence="1">Belongs to the membrane fusion protein (MFP) (TC 8.A.1) family.</text>
</comment>